<proteinExistence type="predicted"/>
<dbReference type="Proteomes" id="UP001139384">
    <property type="component" value="Unassembled WGS sequence"/>
</dbReference>
<sequence length="223" mass="23975">MSAGNSAQARADATLQAAQPTGLWARTRAFFGFGAEPSAEAVEEAANWEAGAEGERRTAELVRALAPEGWFGLFDRHIPGLDVANVDIALISPSGKVIPVDAKLWHRHAVVHAVKDQLAHGDKKYPRVISSVLFETSQIEESLHNALARRGTDRTVEVTPLIAMHNAPVSGDGFTVKGVQVVPADRLLSVLREMAGTPAPEWAAYVAGVLEQLLPRYVEGDSR</sequence>
<reference evidence="2" key="1">
    <citation type="submission" date="2022-01" db="EMBL/GenBank/DDBJ databases">
        <title>Draft Genome Sequences of Seven Type Strains of the Genus Streptomyces.</title>
        <authorList>
            <person name="Aziz S."/>
            <person name="Coretto E."/>
            <person name="Chronakova A."/>
            <person name="Sproer C."/>
            <person name="Huber K."/>
            <person name="Nouioui I."/>
            <person name="Gross H."/>
        </authorList>
    </citation>
    <scope>NUCLEOTIDE SEQUENCE</scope>
    <source>
        <strain evidence="2">DSM 103493</strain>
    </source>
</reference>
<dbReference type="RefSeq" id="WP_234760761.1">
    <property type="nucleotide sequence ID" value="NZ_JAKEIP010000005.1"/>
</dbReference>
<dbReference type="AlphaFoldDB" id="A0A9X1PSZ8"/>
<feature type="domain" description="NERD" evidence="1">
    <location>
        <begin position="50"/>
        <end position="150"/>
    </location>
</feature>
<dbReference type="Pfam" id="PF08378">
    <property type="entry name" value="NERD"/>
    <property type="match status" value="1"/>
</dbReference>
<accession>A0A9X1PSZ8</accession>
<gene>
    <name evidence="2" type="ORF">L0P92_02575</name>
</gene>
<keyword evidence="3" id="KW-1185">Reference proteome</keyword>
<comment type="caution">
    <text evidence="2">The sequence shown here is derived from an EMBL/GenBank/DDBJ whole genome shotgun (WGS) entry which is preliminary data.</text>
</comment>
<evidence type="ECO:0000313" key="3">
    <source>
        <dbReference type="Proteomes" id="UP001139384"/>
    </source>
</evidence>
<dbReference type="EMBL" id="JAKEIP010000005">
    <property type="protein sequence ID" value="MCF1592456.1"/>
    <property type="molecule type" value="Genomic_DNA"/>
</dbReference>
<evidence type="ECO:0000313" key="2">
    <source>
        <dbReference type="EMBL" id="MCF1592456.1"/>
    </source>
</evidence>
<evidence type="ECO:0000259" key="1">
    <source>
        <dbReference type="Pfam" id="PF08378"/>
    </source>
</evidence>
<organism evidence="2 3">
    <name type="scientific">Streptomyces muensis</name>
    <dbReference type="NCBI Taxonomy" id="1077944"/>
    <lineage>
        <taxon>Bacteria</taxon>
        <taxon>Bacillati</taxon>
        <taxon>Actinomycetota</taxon>
        <taxon>Actinomycetes</taxon>
        <taxon>Kitasatosporales</taxon>
        <taxon>Streptomycetaceae</taxon>
        <taxon>Streptomyces</taxon>
    </lineage>
</organism>
<dbReference type="InterPro" id="IPR011528">
    <property type="entry name" value="NERD"/>
</dbReference>
<name>A0A9X1PSZ8_STRM4</name>
<protein>
    <submittedName>
        <fullName evidence="2">NERD domain-containing protein</fullName>
    </submittedName>
</protein>